<gene>
    <name evidence="5" type="ORF">DP939_39550</name>
</gene>
<evidence type="ECO:0000313" key="5">
    <source>
        <dbReference type="EMBL" id="RBQ14702.1"/>
    </source>
</evidence>
<dbReference type="Gene3D" id="1.20.120.530">
    <property type="entry name" value="GntR ligand-binding domain-like"/>
    <property type="match status" value="1"/>
</dbReference>
<dbReference type="PANTHER" id="PTHR43537:SF24">
    <property type="entry name" value="GLUCONATE OPERON TRANSCRIPTIONAL REPRESSOR"/>
    <property type="match status" value="1"/>
</dbReference>
<evidence type="ECO:0000259" key="4">
    <source>
        <dbReference type="PROSITE" id="PS50949"/>
    </source>
</evidence>
<evidence type="ECO:0000256" key="1">
    <source>
        <dbReference type="ARBA" id="ARBA00023015"/>
    </source>
</evidence>
<dbReference type="SUPFAM" id="SSF46785">
    <property type="entry name" value="Winged helix' DNA-binding domain"/>
    <property type="match status" value="1"/>
</dbReference>
<reference evidence="5 6" key="1">
    <citation type="submission" date="2018-06" db="EMBL/GenBank/DDBJ databases">
        <title>Sphaerisporangium craniellae sp. nov., isolated from a marine sponge in the South China Sea.</title>
        <authorList>
            <person name="Li L."/>
        </authorList>
    </citation>
    <scope>NUCLEOTIDE SEQUENCE [LARGE SCALE GENOMIC DNA]</scope>
    <source>
        <strain evidence="5 6">LHW63015</strain>
    </source>
</reference>
<name>A0A366LNG5_9ACTN</name>
<dbReference type="SMART" id="SM00345">
    <property type="entry name" value="HTH_GNTR"/>
    <property type="match status" value="1"/>
</dbReference>
<sequence length="231" mass="26173">MSLPEFTPRESVRRRRLTARDVVAEELRRGIVSGRLPPGTKLTPQEVAERLGVSQTPAREAIQLLTSEGLIQNDAFRGAQVSPLTVEEYEELYLMRIGIEGFAARLGAERIAREGVEQMAELLTEMEHAARAADFDRFYEADHQFHQLHYRATNRESLVRRIMNLRVATERYARVAYRMPKVSMEDTLANHRSLLEAVRAGDGSTCEAVLKEDLSRTLDAFTKGFPLDDAQ</sequence>
<evidence type="ECO:0000256" key="3">
    <source>
        <dbReference type="ARBA" id="ARBA00023163"/>
    </source>
</evidence>
<dbReference type="AlphaFoldDB" id="A0A366LNG5"/>
<keyword evidence="1" id="KW-0805">Transcription regulation</keyword>
<dbReference type="Gene3D" id="1.10.10.10">
    <property type="entry name" value="Winged helix-like DNA-binding domain superfamily/Winged helix DNA-binding domain"/>
    <property type="match status" value="1"/>
</dbReference>
<feature type="domain" description="HTH gntR-type" evidence="4">
    <location>
        <begin position="17"/>
        <end position="84"/>
    </location>
</feature>
<protein>
    <submittedName>
        <fullName evidence="5">GntR family transcriptional regulator</fullName>
    </submittedName>
</protein>
<dbReference type="PROSITE" id="PS50949">
    <property type="entry name" value="HTH_GNTR"/>
    <property type="match status" value="1"/>
</dbReference>
<dbReference type="EMBL" id="QMEY01000030">
    <property type="protein sequence ID" value="RBQ14702.1"/>
    <property type="molecule type" value="Genomic_DNA"/>
</dbReference>
<comment type="caution">
    <text evidence="5">The sequence shown here is derived from an EMBL/GenBank/DDBJ whole genome shotgun (WGS) entry which is preliminary data.</text>
</comment>
<dbReference type="SMART" id="SM00895">
    <property type="entry name" value="FCD"/>
    <property type="match status" value="1"/>
</dbReference>
<dbReference type="RefSeq" id="WP_113985966.1">
    <property type="nucleotide sequence ID" value="NZ_QMEY01000030.1"/>
</dbReference>
<evidence type="ECO:0000313" key="6">
    <source>
        <dbReference type="Proteomes" id="UP000253303"/>
    </source>
</evidence>
<dbReference type="SUPFAM" id="SSF48008">
    <property type="entry name" value="GntR ligand-binding domain-like"/>
    <property type="match status" value="1"/>
</dbReference>
<dbReference type="PANTHER" id="PTHR43537">
    <property type="entry name" value="TRANSCRIPTIONAL REGULATOR, GNTR FAMILY"/>
    <property type="match status" value="1"/>
</dbReference>
<dbReference type="CDD" id="cd07377">
    <property type="entry name" value="WHTH_GntR"/>
    <property type="match status" value="1"/>
</dbReference>
<keyword evidence="6" id="KW-1185">Reference proteome</keyword>
<dbReference type="GO" id="GO:0003677">
    <property type="term" value="F:DNA binding"/>
    <property type="evidence" value="ECO:0007669"/>
    <property type="project" value="UniProtKB-KW"/>
</dbReference>
<dbReference type="InterPro" id="IPR011711">
    <property type="entry name" value="GntR_C"/>
</dbReference>
<proteinExistence type="predicted"/>
<dbReference type="InterPro" id="IPR000524">
    <property type="entry name" value="Tscrpt_reg_HTH_GntR"/>
</dbReference>
<organism evidence="5 6">
    <name type="scientific">Spongiactinospora rosea</name>
    <dbReference type="NCBI Taxonomy" id="2248750"/>
    <lineage>
        <taxon>Bacteria</taxon>
        <taxon>Bacillati</taxon>
        <taxon>Actinomycetota</taxon>
        <taxon>Actinomycetes</taxon>
        <taxon>Streptosporangiales</taxon>
        <taxon>Streptosporangiaceae</taxon>
        <taxon>Spongiactinospora</taxon>
    </lineage>
</organism>
<keyword evidence="2" id="KW-0238">DNA-binding</keyword>
<dbReference type="Pfam" id="PF07729">
    <property type="entry name" value="FCD"/>
    <property type="match status" value="1"/>
</dbReference>
<evidence type="ECO:0000256" key="2">
    <source>
        <dbReference type="ARBA" id="ARBA00023125"/>
    </source>
</evidence>
<dbReference type="GO" id="GO:0003700">
    <property type="term" value="F:DNA-binding transcription factor activity"/>
    <property type="evidence" value="ECO:0007669"/>
    <property type="project" value="InterPro"/>
</dbReference>
<accession>A0A366LNG5</accession>
<dbReference type="InterPro" id="IPR036390">
    <property type="entry name" value="WH_DNA-bd_sf"/>
</dbReference>
<dbReference type="OrthoDB" id="5182935at2"/>
<keyword evidence="3" id="KW-0804">Transcription</keyword>
<dbReference type="Pfam" id="PF00392">
    <property type="entry name" value="GntR"/>
    <property type="match status" value="1"/>
</dbReference>
<dbReference type="InterPro" id="IPR036388">
    <property type="entry name" value="WH-like_DNA-bd_sf"/>
</dbReference>
<dbReference type="Proteomes" id="UP000253303">
    <property type="component" value="Unassembled WGS sequence"/>
</dbReference>
<dbReference type="InterPro" id="IPR008920">
    <property type="entry name" value="TF_FadR/GntR_C"/>
</dbReference>